<protein>
    <recommendedName>
        <fullName evidence="3">Iron-containing redox enzyme family protein</fullName>
    </recommendedName>
</protein>
<dbReference type="KEGG" id="ned:HUN01_04305"/>
<dbReference type="InterPro" id="IPR016084">
    <property type="entry name" value="Haem_Oase-like_multi-hlx"/>
</dbReference>
<evidence type="ECO:0000313" key="2">
    <source>
        <dbReference type="Proteomes" id="UP000514713"/>
    </source>
</evidence>
<dbReference type="Gene3D" id="1.20.910.10">
    <property type="entry name" value="Heme oxygenase-like"/>
    <property type="match status" value="1"/>
</dbReference>
<sequence length="277" mass="31059">MNLLFRSTNIDKPNKSSQLSLKSSNPFIQLIFNRDTISETRKLLDRAIVSAAKDTLPNCKPPALTPSHWIWQLAASYHLTHYTALLMEQAAGRFAVLGRWSLAQWAAQKAREEQGHDRLALLDIQSMGYDAEAVVKALLPPTAMALLSFFTQSVQAADPIGCVGYCYTMERLAMNIKAEHIQQVEAILPPNTYATRCLRMHSSLGSDVKHVDETVQIVAALTSEERTNITVACYETALLYFNSLKEKYISEVELQQLLNQLRLDPCSQNNSIPQYIS</sequence>
<dbReference type="RefSeq" id="WP_181930235.1">
    <property type="nucleotide sequence ID" value="NZ_CP054698.1"/>
</dbReference>
<evidence type="ECO:0000313" key="1">
    <source>
        <dbReference type="EMBL" id="QMS86830.1"/>
    </source>
</evidence>
<dbReference type="EMBL" id="CP054698">
    <property type="protein sequence ID" value="QMS86830.1"/>
    <property type="molecule type" value="Genomic_DNA"/>
</dbReference>
<gene>
    <name evidence="1" type="ORF">HUN01_04305</name>
</gene>
<accession>A0A7D7LAF9</accession>
<name>A0A7D7LAF9_9NOSO</name>
<evidence type="ECO:0008006" key="3">
    <source>
        <dbReference type="Google" id="ProtNLM"/>
    </source>
</evidence>
<dbReference type="AlphaFoldDB" id="A0A7D7LAF9"/>
<reference evidence="2" key="1">
    <citation type="submission" date="2020-06" db="EMBL/GenBank/DDBJ databases">
        <title>Nostoc edaphicum CCNP1411 genome.</title>
        <authorList>
            <person name="Fidor A."/>
            <person name="Grabski M."/>
            <person name="Gawor J."/>
            <person name="Gromadka R."/>
            <person name="Wegrzyn G."/>
            <person name="Mazur-Marzec H."/>
        </authorList>
    </citation>
    <scope>NUCLEOTIDE SEQUENCE [LARGE SCALE GENOMIC DNA]</scope>
    <source>
        <strain evidence="2">CCNP1411</strain>
    </source>
</reference>
<dbReference type="SUPFAM" id="SSF48613">
    <property type="entry name" value="Heme oxygenase-like"/>
    <property type="match status" value="1"/>
</dbReference>
<dbReference type="Proteomes" id="UP000514713">
    <property type="component" value="Chromosome"/>
</dbReference>
<organism evidence="1 2">
    <name type="scientific">Nostoc edaphicum CCNP1411</name>
    <dbReference type="NCBI Taxonomy" id="1472755"/>
    <lineage>
        <taxon>Bacteria</taxon>
        <taxon>Bacillati</taxon>
        <taxon>Cyanobacteriota</taxon>
        <taxon>Cyanophyceae</taxon>
        <taxon>Nostocales</taxon>
        <taxon>Nostocaceae</taxon>
        <taxon>Nostoc</taxon>
    </lineage>
</organism>
<keyword evidence="2" id="KW-1185">Reference proteome</keyword>
<proteinExistence type="predicted"/>